<comment type="similarity">
    <text evidence="1">Belongs to the PUR DNA-binding protein family.</text>
</comment>
<dbReference type="Pfam" id="PF11680">
    <property type="entry name" value="DUF3276"/>
    <property type="match status" value="1"/>
</dbReference>
<gene>
    <name evidence="3" type="ORF">A3B10_02855</name>
</gene>
<keyword evidence="2" id="KW-0238">DNA-binding</keyword>
<evidence type="ECO:0000256" key="2">
    <source>
        <dbReference type="ARBA" id="ARBA00023125"/>
    </source>
</evidence>
<organism evidence="3 4">
    <name type="scientific">Candidatus Doudnabacteria bacterium RIFCSPLOWO2_01_FULL_44_21</name>
    <dbReference type="NCBI Taxonomy" id="1817841"/>
    <lineage>
        <taxon>Bacteria</taxon>
        <taxon>Candidatus Doudnaibacteriota</taxon>
    </lineage>
</organism>
<evidence type="ECO:0000256" key="1">
    <source>
        <dbReference type="ARBA" id="ARBA00009251"/>
    </source>
</evidence>
<dbReference type="STRING" id="1817841.A3B10_02855"/>
<dbReference type="InterPro" id="IPR006628">
    <property type="entry name" value="PUR-bd_fam"/>
</dbReference>
<dbReference type="EMBL" id="MFFB01000006">
    <property type="protein sequence ID" value="OGE96227.1"/>
    <property type="molecule type" value="Genomic_DNA"/>
</dbReference>
<evidence type="ECO:0000313" key="3">
    <source>
        <dbReference type="EMBL" id="OGE96227.1"/>
    </source>
</evidence>
<dbReference type="AlphaFoldDB" id="A0A1F5Q281"/>
<dbReference type="GO" id="GO:0000977">
    <property type="term" value="F:RNA polymerase II transcription regulatory region sequence-specific DNA binding"/>
    <property type="evidence" value="ECO:0007669"/>
    <property type="project" value="InterPro"/>
</dbReference>
<dbReference type="GO" id="GO:0032422">
    <property type="term" value="F:purine-rich negative regulatory element binding"/>
    <property type="evidence" value="ECO:0007669"/>
    <property type="project" value="InterPro"/>
</dbReference>
<name>A0A1F5Q281_9BACT</name>
<accession>A0A1F5Q281</accession>
<dbReference type="Proteomes" id="UP000177281">
    <property type="component" value="Unassembled WGS sequence"/>
</dbReference>
<evidence type="ECO:0008006" key="5">
    <source>
        <dbReference type="Google" id="ProtNLM"/>
    </source>
</evidence>
<comment type="caution">
    <text evidence="3">The sequence shown here is derived from an EMBL/GenBank/DDBJ whole genome shotgun (WGS) entry which is preliminary data.</text>
</comment>
<dbReference type="SMART" id="SM00712">
    <property type="entry name" value="PUR"/>
    <property type="match status" value="1"/>
</dbReference>
<reference evidence="3 4" key="1">
    <citation type="journal article" date="2016" name="Nat. Commun.">
        <title>Thousands of microbial genomes shed light on interconnected biogeochemical processes in an aquifer system.</title>
        <authorList>
            <person name="Anantharaman K."/>
            <person name="Brown C.T."/>
            <person name="Hug L.A."/>
            <person name="Sharon I."/>
            <person name="Castelle C.J."/>
            <person name="Probst A.J."/>
            <person name="Thomas B.C."/>
            <person name="Singh A."/>
            <person name="Wilkins M.J."/>
            <person name="Karaoz U."/>
            <person name="Brodie E.L."/>
            <person name="Williams K.H."/>
            <person name="Hubbard S.S."/>
            <person name="Banfield J.F."/>
        </authorList>
    </citation>
    <scope>NUCLEOTIDE SEQUENCE [LARGE SCALE GENOMIC DNA]</scope>
</reference>
<proteinExistence type="inferred from homology"/>
<sequence length="77" mass="8845">MQEFAPALFSTRVSAGRRTYFFDVKSAKNDKPFLKITQSEINGEEKKKSYLNIFENEVSGFRQAVEEAVGFMEEKAK</sequence>
<evidence type="ECO:0000313" key="4">
    <source>
        <dbReference type="Proteomes" id="UP000177281"/>
    </source>
</evidence>
<dbReference type="Gene3D" id="3.10.450.700">
    <property type="match status" value="1"/>
</dbReference>
<protein>
    <recommendedName>
        <fullName evidence="5">DNA-binding protein</fullName>
    </recommendedName>
</protein>